<dbReference type="AlphaFoldDB" id="A0AAW8EZM5"/>
<keyword evidence="2" id="KW-0378">Hydrolase</keyword>
<gene>
    <name evidence="2" type="ORF">QFZ53_002894</name>
</gene>
<feature type="domain" description="DUF559" evidence="1">
    <location>
        <begin position="170"/>
        <end position="271"/>
    </location>
</feature>
<dbReference type="RefSeq" id="WP_307297645.1">
    <property type="nucleotide sequence ID" value="NZ_JAUSXV010000001.1"/>
</dbReference>
<sequence>MASTAQLLALLTELGGVVRAVVVAERGISRWVLDDAVARGQVIRPRRGWIALPTAERTLVAAARFGVVLTCRTQASLLGLWVHHHGGPPHFAVPHNAKRKLAVEAKLHWGAPLVPRDPGALVDPIENVLANIAECEPFEQALATWESALNKSLVTLDTLRGYSWKPAARRVLEQAMPFADAGLETYLRTRLRWLRVPILTQIWIAGHRVDTLIGDRLIVQIDGAHHVGAQRSEDIRHDAELRLMGYTVIRVSYTQIMFEWPMVQDLIMRAVAQGLHLAV</sequence>
<dbReference type="Proteomes" id="UP001244427">
    <property type="component" value="Unassembled WGS sequence"/>
</dbReference>
<dbReference type="Pfam" id="PF04480">
    <property type="entry name" value="DUF559"/>
    <property type="match status" value="1"/>
</dbReference>
<protein>
    <submittedName>
        <fullName evidence="2">Very-short-patch-repair endonuclease</fullName>
    </submittedName>
</protein>
<dbReference type="EMBL" id="JAUSXV010000001">
    <property type="protein sequence ID" value="MDQ0648698.1"/>
    <property type="molecule type" value="Genomic_DNA"/>
</dbReference>
<evidence type="ECO:0000313" key="2">
    <source>
        <dbReference type="EMBL" id="MDQ0648698.1"/>
    </source>
</evidence>
<comment type="caution">
    <text evidence="2">The sequence shown here is derived from an EMBL/GenBank/DDBJ whole genome shotgun (WGS) entry which is preliminary data.</text>
</comment>
<keyword evidence="2" id="KW-0540">Nuclease</keyword>
<organism evidence="2 3">
    <name type="scientific">Microbacterium natoriense</name>
    <dbReference type="NCBI Taxonomy" id="284570"/>
    <lineage>
        <taxon>Bacteria</taxon>
        <taxon>Bacillati</taxon>
        <taxon>Actinomycetota</taxon>
        <taxon>Actinomycetes</taxon>
        <taxon>Micrococcales</taxon>
        <taxon>Microbacteriaceae</taxon>
        <taxon>Microbacterium</taxon>
    </lineage>
</organism>
<reference evidence="2 3" key="1">
    <citation type="submission" date="2023-07" db="EMBL/GenBank/DDBJ databases">
        <title>Comparative genomics of wheat-associated soil bacteria to identify genetic determinants of phenazine resistance.</title>
        <authorList>
            <person name="Mouncey N."/>
        </authorList>
    </citation>
    <scope>NUCLEOTIDE SEQUENCE [LARGE SCALE GENOMIC DNA]</scope>
    <source>
        <strain evidence="2 3">W4I9-1</strain>
    </source>
</reference>
<evidence type="ECO:0000313" key="3">
    <source>
        <dbReference type="Proteomes" id="UP001244427"/>
    </source>
</evidence>
<name>A0AAW8EZM5_9MICO</name>
<accession>A0AAW8EZM5</accession>
<evidence type="ECO:0000259" key="1">
    <source>
        <dbReference type="Pfam" id="PF04480"/>
    </source>
</evidence>
<dbReference type="InterPro" id="IPR007569">
    <property type="entry name" value="DUF559"/>
</dbReference>
<dbReference type="Gene3D" id="3.40.960.10">
    <property type="entry name" value="VSR Endonuclease"/>
    <property type="match status" value="1"/>
</dbReference>
<keyword evidence="2" id="KW-0255">Endonuclease</keyword>
<proteinExistence type="predicted"/>
<keyword evidence="3" id="KW-1185">Reference proteome</keyword>
<dbReference type="GO" id="GO:0004519">
    <property type="term" value="F:endonuclease activity"/>
    <property type="evidence" value="ECO:0007669"/>
    <property type="project" value="UniProtKB-KW"/>
</dbReference>